<name>A0ABT7ZRV2_9FLAO</name>
<dbReference type="Proteomes" id="UP001231197">
    <property type="component" value="Unassembled WGS sequence"/>
</dbReference>
<evidence type="ECO:0000313" key="2">
    <source>
        <dbReference type="Proteomes" id="UP001231197"/>
    </source>
</evidence>
<accession>A0ABT7ZRV2</accession>
<sequence>MLYSKQPIDTIKQKNDNFYVLIRGSQNYDIIITTIEKEDYEEAKQLKPAKLLNSAVIPTQVNITENCYTVTTSIETVRNCLEDDEQLISISYLGFIEKLNSCVLYENWFESTISNLLINLDDGSTSYISGYELIFSPNLKFIYSYANDGIDFDGISLHQMIDKKAHPILVTDYDMEEKYKFNFSSFGKAYWVSDTSFYASNGDAYYKFEIQDKRITYRNEFQENSIHSENSKFTIKIDKLKDGTLRYMSWNKPNTTSDRPSLVLYNGAIEQQNKYGLGYDYRFENGEYLYLIENNISTTSSKRVILKLYIDNEEKLNSTMKDLTILK</sequence>
<reference evidence="1 2" key="1">
    <citation type="journal article" date="2023" name="Int. J. Syst. Evol. Microbiol.">
        <title>Winogradskyella bathintestinalis sp. nov., isolated from the intestine of the deep-sea loosejaw dragonfish, Malacosteus niger.</title>
        <authorList>
            <person name="Uniacke-Lowe S."/>
            <person name="Johnson C.N."/>
            <person name="Stanton C."/>
            <person name="Hill C."/>
            <person name="Ross P."/>
        </authorList>
    </citation>
    <scope>NUCLEOTIDE SEQUENCE [LARGE SCALE GENOMIC DNA]</scope>
    <source>
        <strain evidence="1 2">APC 3343</strain>
    </source>
</reference>
<protein>
    <submittedName>
        <fullName evidence="1">Uncharacterized protein</fullName>
    </submittedName>
</protein>
<dbReference type="EMBL" id="JASDDK010000001">
    <property type="protein sequence ID" value="MDN3491730.1"/>
    <property type="molecule type" value="Genomic_DNA"/>
</dbReference>
<gene>
    <name evidence="1" type="ORF">QMA06_03285</name>
</gene>
<keyword evidence="2" id="KW-1185">Reference proteome</keyword>
<organism evidence="1 2">
    <name type="scientific">Winogradskyella bathintestinalis</name>
    <dbReference type="NCBI Taxonomy" id="3035208"/>
    <lineage>
        <taxon>Bacteria</taxon>
        <taxon>Pseudomonadati</taxon>
        <taxon>Bacteroidota</taxon>
        <taxon>Flavobacteriia</taxon>
        <taxon>Flavobacteriales</taxon>
        <taxon>Flavobacteriaceae</taxon>
        <taxon>Winogradskyella</taxon>
    </lineage>
</organism>
<comment type="caution">
    <text evidence="1">The sequence shown here is derived from an EMBL/GenBank/DDBJ whole genome shotgun (WGS) entry which is preliminary data.</text>
</comment>
<dbReference type="RefSeq" id="WP_290205422.1">
    <property type="nucleotide sequence ID" value="NZ_JASDDK010000001.1"/>
</dbReference>
<evidence type="ECO:0000313" key="1">
    <source>
        <dbReference type="EMBL" id="MDN3491730.1"/>
    </source>
</evidence>
<proteinExistence type="predicted"/>